<evidence type="ECO:0000259" key="3">
    <source>
        <dbReference type="Pfam" id="PF04235"/>
    </source>
</evidence>
<dbReference type="PANTHER" id="PTHR30590:SF2">
    <property type="entry name" value="INNER MEMBRANE PROTEIN"/>
    <property type="match status" value="1"/>
</dbReference>
<dbReference type="InterPro" id="IPR052529">
    <property type="entry name" value="Bact_Transport_Assoc"/>
</dbReference>
<keyword evidence="2" id="KW-0472">Membrane</keyword>
<dbReference type="EMBL" id="JASVWF010000009">
    <property type="protein sequence ID" value="MDL5159987.1"/>
    <property type="molecule type" value="Genomic_DNA"/>
</dbReference>
<feature type="transmembrane region" description="Helical" evidence="2">
    <location>
        <begin position="277"/>
        <end position="296"/>
    </location>
</feature>
<evidence type="ECO:0000313" key="4">
    <source>
        <dbReference type="EMBL" id="MDL5159987.1"/>
    </source>
</evidence>
<dbReference type="Pfam" id="PF04235">
    <property type="entry name" value="DUF418"/>
    <property type="match status" value="1"/>
</dbReference>
<feature type="transmembrane region" description="Helical" evidence="2">
    <location>
        <begin position="199"/>
        <end position="224"/>
    </location>
</feature>
<name>A0ABT7MJ25_9PSEU</name>
<dbReference type="PANTHER" id="PTHR30590">
    <property type="entry name" value="INNER MEMBRANE PROTEIN"/>
    <property type="match status" value="1"/>
</dbReference>
<organism evidence="4 5">
    <name type="scientific">Actinomycetospora termitidis</name>
    <dbReference type="NCBI Taxonomy" id="3053470"/>
    <lineage>
        <taxon>Bacteria</taxon>
        <taxon>Bacillati</taxon>
        <taxon>Actinomycetota</taxon>
        <taxon>Actinomycetes</taxon>
        <taxon>Pseudonocardiales</taxon>
        <taxon>Pseudonocardiaceae</taxon>
        <taxon>Actinomycetospora</taxon>
    </lineage>
</organism>
<feature type="transmembrane region" description="Helical" evidence="2">
    <location>
        <begin position="129"/>
        <end position="162"/>
    </location>
</feature>
<evidence type="ECO:0000256" key="1">
    <source>
        <dbReference type="SAM" id="MobiDB-lite"/>
    </source>
</evidence>
<feature type="transmembrane region" description="Helical" evidence="2">
    <location>
        <begin position="71"/>
        <end position="92"/>
    </location>
</feature>
<comment type="caution">
    <text evidence="4">The sequence shown here is derived from an EMBL/GenBank/DDBJ whole genome shotgun (WGS) entry which is preliminary data.</text>
</comment>
<dbReference type="InterPro" id="IPR007349">
    <property type="entry name" value="DUF418"/>
</dbReference>
<proteinExistence type="predicted"/>
<feature type="domain" description="DUF418" evidence="3">
    <location>
        <begin position="184"/>
        <end position="342"/>
    </location>
</feature>
<reference evidence="4 5" key="1">
    <citation type="submission" date="2023-06" db="EMBL/GenBank/DDBJ databases">
        <title>Actinomycetospora Odt1-22.</title>
        <authorList>
            <person name="Supong K."/>
        </authorList>
    </citation>
    <scope>NUCLEOTIDE SEQUENCE [LARGE SCALE GENOMIC DNA]</scope>
    <source>
        <strain evidence="4 5">Odt1-22</strain>
    </source>
</reference>
<keyword evidence="2" id="KW-0812">Transmembrane</keyword>
<feature type="transmembrane region" description="Helical" evidence="2">
    <location>
        <begin position="236"/>
        <end position="257"/>
    </location>
</feature>
<sequence length="351" mass="37654">MTTEPTVPRRRPAHEESGAAVSTPGDRIESLDVLRGVALCGILVINVYQQLVWLRGDPTSRNVLPTAVDLIFFERFMPIFAMLFGVGFGLFLERAGRRTDRPRLVLARRLAILLVIGGIHQFFHVGEALLPYALVGLVLLIPMSFLSPRACLVVGIVLLVLLPQVQTSVGLIAGLLPFGFGLARVGVPDGLRRHPGRIAVAFVVSAVVVLAWTVAQLAGVRLPVVSVFGAALGGDLLHATASVAGAIAYSCLVLLLLRTPVAPALDAVFAPLGRMALTNYLSATVLFLVSGPLLGIDSLADGPQIAALTVGILVVQIVWSRLWLRHFAYGPVEWGWRCLTWGQRAPLRRVG</sequence>
<dbReference type="RefSeq" id="WP_286056596.1">
    <property type="nucleotide sequence ID" value="NZ_JASVWF010000009.1"/>
</dbReference>
<gene>
    <name evidence="4" type="ORF">QRT03_28740</name>
</gene>
<evidence type="ECO:0000256" key="2">
    <source>
        <dbReference type="SAM" id="Phobius"/>
    </source>
</evidence>
<dbReference type="Proteomes" id="UP001231924">
    <property type="component" value="Unassembled WGS sequence"/>
</dbReference>
<protein>
    <submittedName>
        <fullName evidence="4">DUF418 domain-containing protein</fullName>
    </submittedName>
</protein>
<keyword evidence="2" id="KW-1133">Transmembrane helix</keyword>
<keyword evidence="5" id="KW-1185">Reference proteome</keyword>
<evidence type="ECO:0000313" key="5">
    <source>
        <dbReference type="Proteomes" id="UP001231924"/>
    </source>
</evidence>
<accession>A0ABT7MJ25</accession>
<feature type="region of interest" description="Disordered" evidence="1">
    <location>
        <begin position="1"/>
        <end position="23"/>
    </location>
</feature>
<feature type="transmembrane region" description="Helical" evidence="2">
    <location>
        <begin position="33"/>
        <end position="51"/>
    </location>
</feature>
<feature type="transmembrane region" description="Helical" evidence="2">
    <location>
        <begin position="305"/>
        <end position="324"/>
    </location>
</feature>
<feature type="transmembrane region" description="Helical" evidence="2">
    <location>
        <begin position="104"/>
        <end position="123"/>
    </location>
</feature>